<comment type="similarity">
    <text evidence="2">Belongs to the CDC6/cdc18 family.</text>
</comment>
<proteinExistence type="inferred from homology"/>
<dbReference type="Pfam" id="PF13401">
    <property type="entry name" value="AAA_22"/>
    <property type="match status" value="1"/>
</dbReference>
<reference evidence="8 9" key="1">
    <citation type="submission" date="2017-07" db="EMBL/GenBank/DDBJ databases">
        <authorList>
            <person name="Talla V."/>
            <person name="Backstrom N."/>
        </authorList>
    </citation>
    <scope>NUCLEOTIDE SEQUENCE [LARGE SCALE GENOMIC DNA]</scope>
</reference>
<dbReference type="InterPro" id="IPR054425">
    <property type="entry name" value="Cdc6_ORC1-like_ATPase_lid"/>
</dbReference>
<dbReference type="InterPro" id="IPR036390">
    <property type="entry name" value="WH_DNA-bd_sf"/>
</dbReference>
<dbReference type="Pfam" id="PF09079">
    <property type="entry name" value="WHD_Cdc6"/>
    <property type="match status" value="1"/>
</dbReference>
<dbReference type="GO" id="GO:0006270">
    <property type="term" value="P:DNA replication initiation"/>
    <property type="evidence" value="ECO:0007669"/>
    <property type="project" value="InterPro"/>
</dbReference>
<feature type="non-terminal residue" evidence="8">
    <location>
        <position position="377"/>
    </location>
</feature>
<dbReference type="PIRSF" id="PIRSF001767">
    <property type="entry name" value="Cdc6"/>
    <property type="match status" value="1"/>
</dbReference>
<evidence type="ECO:0000313" key="8">
    <source>
        <dbReference type="EMBL" id="VVC91885.1"/>
    </source>
</evidence>
<dbReference type="Gene3D" id="1.10.8.60">
    <property type="match status" value="1"/>
</dbReference>
<evidence type="ECO:0000256" key="4">
    <source>
        <dbReference type="ARBA" id="ARBA00022705"/>
    </source>
</evidence>
<dbReference type="GO" id="GO:0003688">
    <property type="term" value="F:DNA replication origin binding"/>
    <property type="evidence" value="ECO:0007669"/>
    <property type="project" value="TreeGrafter"/>
</dbReference>
<organism evidence="8 9">
    <name type="scientific">Leptidea sinapis</name>
    <dbReference type="NCBI Taxonomy" id="189913"/>
    <lineage>
        <taxon>Eukaryota</taxon>
        <taxon>Metazoa</taxon>
        <taxon>Ecdysozoa</taxon>
        <taxon>Arthropoda</taxon>
        <taxon>Hexapoda</taxon>
        <taxon>Insecta</taxon>
        <taxon>Pterygota</taxon>
        <taxon>Neoptera</taxon>
        <taxon>Endopterygota</taxon>
        <taxon>Lepidoptera</taxon>
        <taxon>Glossata</taxon>
        <taxon>Ditrysia</taxon>
        <taxon>Papilionoidea</taxon>
        <taxon>Pieridae</taxon>
        <taxon>Dismorphiinae</taxon>
        <taxon>Leptidea</taxon>
    </lineage>
</organism>
<dbReference type="FunFam" id="3.40.50.300:FF:000547">
    <property type="entry name" value="Cell division control protein"/>
    <property type="match status" value="1"/>
</dbReference>
<evidence type="ECO:0000256" key="5">
    <source>
        <dbReference type="ARBA" id="ARBA00023242"/>
    </source>
</evidence>
<evidence type="ECO:0000313" key="9">
    <source>
        <dbReference type="Proteomes" id="UP000324832"/>
    </source>
</evidence>
<dbReference type="InterPro" id="IPR016314">
    <property type="entry name" value="Cdc6/18"/>
</dbReference>
<accession>A0A5E4Q4B9</accession>
<dbReference type="InterPro" id="IPR050311">
    <property type="entry name" value="ORC1/CDC6"/>
</dbReference>
<keyword evidence="6" id="KW-0131">Cell cycle</keyword>
<dbReference type="InterPro" id="IPR027417">
    <property type="entry name" value="P-loop_NTPase"/>
</dbReference>
<dbReference type="GO" id="GO:0005634">
    <property type="term" value="C:nucleus"/>
    <property type="evidence" value="ECO:0007669"/>
    <property type="project" value="UniProtKB-SubCell"/>
</dbReference>
<keyword evidence="9" id="KW-1185">Reference proteome</keyword>
<protein>
    <recommendedName>
        <fullName evidence="7">AAA+ ATPase domain-containing protein</fullName>
    </recommendedName>
</protein>
<keyword evidence="5" id="KW-0539">Nucleus</keyword>
<evidence type="ECO:0000259" key="7">
    <source>
        <dbReference type="SMART" id="SM00382"/>
    </source>
</evidence>
<evidence type="ECO:0000256" key="2">
    <source>
        <dbReference type="ARBA" id="ARBA00006184"/>
    </source>
</evidence>
<dbReference type="Gene3D" id="3.40.50.300">
    <property type="entry name" value="P-loop containing nucleotide triphosphate hydrolases"/>
    <property type="match status" value="1"/>
</dbReference>
<evidence type="ECO:0000256" key="1">
    <source>
        <dbReference type="ARBA" id="ARBA00004123"/>
    </source>
</evidence>
<dbReference type="GO" id="GO:0016887">
    <property type="term" value="F:ATP hydrolysis activity"/>
    <property type="evidence" value="ECO:0007669"/>
    <property type="project" value="InterPro"/>
</dbReference>
<dbReference type="CDD" id="cd00009">
    <property type="entry name" value="AAA"/>
    <property type="match status" value="1"/>
</dbReference>
<dbReference type="InterPro" id="IPR049945">
    <property type="entry name" value="AAA_22"/>
</dbReference>
<gene>
    <name evidence="8" type="ORF">LSINAPIS_LOCUS4443</name>
</gene>
<dbReference type="AlphaFoldDB" id="A0A5E4Q4B9"/>
<dbReference type="Proteomes" id="UP000324832">
    <property type="component" value="Unassembled WGS sequence"/>
</dbReference>
<dbReference type="PANTHER" id="PTHR10763">
    <property type="entry name" value="CELL DIVISION CONTROL PROTEIN 6-RELATED"/>
    <property type="match status" value="1"/>
</dbReference>
<comment type="subcellular location">
    <subcellularLocation>
        <location evidence="1">Nucleus</location>
    </subcellularLocation>
</comment>
<keyword evidence="3" id="KW-0132">Cell division</keyword>
<sequence>MSRLQTRIDFKSRKRTHPSIKVAKENIDDSNKLSASAVDHCPPAKQKKENSFNGEHIKNGDTNSKALNPLTCREDEIQFLESFLTEHLEKAESASLYISGQPGTGKTACLSYILQLPKIQKGYRQVYINCTMLKSAASIYNRICSELQLPTSGTSEKACLGAIHKLFKNNHKMILLVLDEIDQLVSKHQSVLYTIFEWPSLPQSGIVLVGIANALDLTERTLPRLQSRCALTPSTLHFAPYTKQQIINIFTNVLADEDKTNIFSPVALQMLAAKIAAVSGDMRRALNIGYRVIELAERTKFSKTKSLDSIMKDSNVTVELKQVLEILNSVYGDSTKIDTCVEEGMPMQQKLILCSLLLMLKKGKNREILMGKLYDTY</sequence>
<dbReference type="InterPro" id="IPR003593">
    <property type="entry name" value="AAA+_ATPase"/>
</dbReference>
<dbReference type="GO" id="GO:0033314">
    <property type="term" value="P:mitotic DNA replication checkpoint signaling"/>
    <property type="evidence" value="ECO:0007669"/>
    <property type="project" value="TreeGrafter"/>
</dbReference>
<dbReference type="SUPFAM" id="SSF46785">
    <property type="entry name" value="Winged helix' DNA-binding domain"/>
    <property type="match status" value="1"/>
</dbReference>
<evidence type="ECO:0000256" key="3">
    <source>
        <dbReference type="ARBA" id="ARBA00022618"/>
    </source>
</evidence>
<dbReference type="SUPFAM" id="SSF52540">
    <property type="entry name" value="P-loop containing nucleoside triphosphate hydrolases"/>
    <property type="match status" value="1"/>
</dbReference>
<dbReference type="PANTHER" id="PTHR10763:SF26">
    <property type="entry name" value="CELL DIVISION CONTROL PROTEIN 6 HOMOLOG"/>
    <property type="match status" value="1"/>
</dbReference>
<dbReference type="SMART" id="SM00382">
    <property type="entry name" value="AAA"/>
    <property type="match status" value="1"/>
</dbReference>
<dbReference type="InterPro" id="IPR015163">
    <property type="entry name" value="Cdc6_C"/>
</dbReference>
<name>A0A5E4Q4B9_9NEOP</name>
<dbReference type="GO" id="GO:0051301">
    <property type="term" value="P:cell division"/>
    <property type="evidence" value="ECO:0007669"/>
    <property type="project" value="UniProtKB-KW"/>
</dbReference>
<dbReference type="EMBL" id="FZQP02001127">
    <property type="protein sequence ID" value="VVC91885.1"/>
    <property type="molecule type" value="Genomic_DNA"/>
</dbReference>
<feature type="domain" description="AAA+ ATPase" evidence="7">
    <location>
        <begin position="92"/>
        <end position="235"/>
    </location>
</feature>
<keyword evidence="4" id="KW-0235">DNA replication</keyword>
<dbReference type="Pfam" id="PF22606">
    <property type="entry name" value="Cdc6-ORC-like_ATPase_lid"/>
    <property type="match status" value="1"/>
</dbReference>
<evidence type="ECO:0000256" key="6">
    <source>
        <dbReference type="ARBA" id="ARBA00023306"/>
    </source>
</evidence>